<dbReference type="EMBL" id="NJHN03000095">
    <property type="protein sequence ID" value="KAH9416028.1"/>
    <property type="molecule type" value="Genomic_DNA"/>
</dbReference>
<sequence>MKFLTEINFLFKYNILIMSANHSETIINNYNNEMATSTIPTTNTIITTMNDNNNDYNSNFEILFMLQVKYRIIFE</sequence>
<comment type="caution">
    <text evidence="1">The sequence shown here is derived from an EMBL/GenBank/DDBJ whole genome shotgun (WGS) entry which is preliminary data.</text>
</comment>
<organism evidence="1 2">
    <name type="scientific">Dermatophagoides pteronyssinus</name>
    <name type="common">European house dust mite</name>
    <dbReference type="NCBI Taxonomy" id="6956"/>
    <lineage>
        <taxon>Eukaryota</taxon>
        <taxon>Metazoa</taxon>
        <taxon>Ecdysozoa</taxon>
        <taxon>Arthropoda</taxon>
        <taxon>Chelicerata</taxon>
        <taxon>Arachnida</taxon>
        <taxon>Acari</taxon>
        <taxon>Acariformes</taxon>
        <taxon>Sarcoptiformes</taxon>
        <taxon>Astigmata</taxon>
        <taxon>Psoroptidia</taxon>
        <taxon>Analgoidea</taxon>
        <taxon>Pyroglyphidae</taxon>
        <taxon>Dermatophagoidinae</taxon>
        <taxon>Dermatophagoides</taxon>
    </lineage>
</organism>
<proteinExistence type="predicted"/>
<reference evidence="1 2" key="2">
    <citation type="journal article" date="2022" name="Mol. Biol. Evol.">
        <title>Comparative Genomics Reveals Insights into the Divergent Evolution of Astigmatic Mites and Household Pest Adaptations.</title>
        <authorList>
            <person name="Xiong Q."/>
            <person name="Wan A.T."/>
            <person name="Liu X."/>
            <person name="Fung C.S."/>
            <person name="Xiao X."/>
            <person name="Malainual N."/>
            <person name="Hou J."/>
            <person name="Wang L."/>
            <person name="Wang M."/>
            <person name="Yang K.Y."/>
            <person name="Cui Y."/>
            <person name="Leung E.L."/>
            <person name="Nong W."/>
            <person name="Shin S.K."/>
            <person name="Au S.W."/>
            <person name="Jeong K.Y."/>
            <person name="Chew F.T."/>
            <person name="Hui J.H."/>
            <person name="Leung T.F."/>
            <person name="Tungtrongchitr A."/>
            <person name="Zhong N."/>
            <person name="Liu Z."/>
            <person name="Tsui S.K."/>
        </authorList>
    </citation>
    <scope>NUCLEOTIDE SEQUENCE [LARGE SCALE GENOMIC DNA]</scope>
    <source>
        <strain evidence="1">Derp</strain>
    </source>
</reference>
<reference evidence="1 2" key="1">
    <citation type="journal article" date="2018" name="J. Allergy Clin. Immunol.">
        <title>High-quality assembly of Dermatophagoides pteronyssinus genome and transcriptome reveals a wide range of novel allergens.</title>
        <authorList>
            <person name="Liu X.Y."/>
            <person name="Yang K.Y."/>
            <person name="Wang M.Q."/>
            <person name="Kwok J.S."/>
            <person name="Zeng X."/>
            <person name="Yang Z."/>
            <person name="Xiao X.J."/>
            <person name="Lau C.P."/>
            <person name="Li Y."/>
            <person name="Huang Z.M."/>
            <person name="Ba J.G."/>
            <person name="Yim A.K."/>
            <person name="Ouyang C.Y."/>
            <person name="Ngai S.M."/>
            <person name="Chan T.F."/>
            <person name="Leung E.L."/>
            <person name="Liu L."/>
            <person name="Liu Z.G."/>
            <person name="Tsui S.K."/>
        </authorList>
    </citation>
    <scope>NUCLEOTIDE SEQUENCE [LARGE SCALE GENOMIC DNA]</scope>
    <source>
        <strain evidence="1">Derp</strain>
    </source>
</reference>
<keyword evidence="2" id="KW-1185">Reference proteome</keyword>
<evidence type="ECO:0000313" key="2">
    <source>
        <dbReference type="Proteomes" id="UP000887458"/>
    </source>
</evidence>
<dbReference type="Proteomes" id="UP000887458">
    <property type="component" value="Unassembled WGS sequence"/>
</dbReference>
<name>A0ABQ8J0H0_DERPT</name>
<accession>A0ABQ8J0H0</accession>
<protein>
    <submittedName>
        <fullName evidence="1">Uncharacterized protein</fullName>
    </submittedName>
</protein>
<evidence type="ECO:0000313" key="1">
    <source>
        <dbReference type="EMBL" id="KAH9416028.1"/>
    </source>
</evidence>
<gene>
    <name evidence="1" type="ORF">DERP_000524</name>
</gene>